<evidence type="ECO:0000313" key="4">
    <source>
        <dbReference type="Proteomes" id="UP000249725"/>
    </source>
</evidence>
<dbReference type="InterPro" id="IPR050563">
    <property type="entry name" value="4-hydroxybenzoyl-CoA_TE"/>
</dbReference>
<protein>
    <submittedName>
        <fullName evidence="3">Acyl-CoA thioesterase</fullName>
    </submittedName>
</protein>
<keyword evidence="2" id="KW-0378">Hydrolase</keyword>
<dbReference type="InterPro" id="IPR006684">
    <property type="entry name" value="YbgC/YbaW"/>
</dbReference>
<name>A0A328APR3_9CAUL</name>
<dbReference type="AlphaFoldDB" id="A0A328APR3"/>
<gene>
    <name evidence="3" type="ORF">DJ018_03095</name>
</gene>
<dbReference type="EMBL" id="QFYR01000001">
    <property type="protein sequence ID" value="RAK56970.1"/>
    <property type="molecule type" value="Genomic_DNA"/>
</dbReference>
<comment type="caution">
    <text evidence="3">The sequence shown here is derived from an EMBL/GenBank/DDBJ whole genome shotgun (WGS) entry which is preliminary data.</text>
</comment>
<dbReference type="InterPro" id="IPR029069">
    <property type="entry name" value="HotDog_dom_sf"/>
</dbReference>
<dbReference type="NCBIfam" id="TIGR00051">
    <property type="entry name" value="YbgC/FadM family acyl-CoA thioesterase"/>
    <property type="match status" value="1"/>
</dbReference>
<dbReference type="Pfam" id="PF13279">
    <property type="entry name" value="4HBT_2"/>
    <property type="match status" value="1"/>
</dbReference>
<proteinExistence type="inferred from homology"/>
<dbReference type="Gene3D" id="3.10.129.10">
    <property type="entry name" value="Hotdog Thioesterase"/>
    <property type="match status" value="1"/>
</dbReference>
<dbReference type="SUPFAM" id="SSF54637">
    <property type="entry name" value="Thioesterase/thiol ester dehydrase-isomerase"/>
    <property type="match status" value="1"/>
</dbReference>
<dbReference type="PANTHER" id="PTHR31793">
    <property type="entry name" value="4-HYDROXYBENZOYL-COA THIOESTERASE FAMILY MEMBER"/>
    <property type="match status" value="1"/>
</dbReference>
<dbReference type="FunFam" id="3.10.129.10:FF:000004">
    <property type="entry name" value="Tol-pal system-associated acyl-CoA thioesterase"/>
    <property type="match status" value="1"/>
</dbReference>
<evidence type="ECO:0000256" key="2">
    <source>
        <dbReference type="ARBA" id="ARBA00022801"/>
    </source>
</evidence>
<dbReference type="CDD" id="cd00586">
    <property type="entry name" value="4HBT"/>
    <property type="match status" value="1"/>
</dbReference>
<comment type="similarity">
    <text evidence="1">Belongs to the 4-hydroxybenzoyl-CoA thioesterase family.</text>
</comment>
<reference evidence="4" key="1">
    <citation type="submission" date="2018-05" db="EMBL/GenBank/DDBJ databases">
        <authorList>
            <person name="Li X."/>
        </authorList>
    </citation>
    <scope>NUCLEOTIDE SEQUENCE [LARGE SCALE GENOMIC DNA]</scope>
    <source>
        <strain evidence="4">YIM 73061</strain>
    </source>
</reference>
<keyword evidence="4" id="KW-1185">Reference proteome</keyword>
<dbReference type="Proteomes" id="UP000249725">
    <property type="component" value="Unassembled WGS sequence"/>
</dbReference>
<evidence type="ECO:0000256" key="1">
    <source>
        <dbReference type="ARBA" id="ARBA00005953"/>
    </source>
</evidence>
<dbReference type="PROSITE" id="PS01328">
    <property type="entry name" value="4HBCOA_THIOESTERASE"/>
    <property type="match status" value="1"/>
</dbReference>
<dbReference type="PIRSF" id="PIRSF003230">
    <property type="entry name" value="YbgC"/>
    <property type="match status" value="1"/>
</dbReference>
<dbReference type="OrthoDB" id="9808429at2"/>
<organism evidence="3 4">
    <name type="scientific">Phenylobacterium deserti</name>
    <dbReference type="NCBI Taxonomy" id="1914756"/>
    <lineage>
        <taxon>Bacteria</taxon>
        <taxon>Pseudomonadati</taxon>
        <taxon>Pseudomonadota</taxon>
        <taxon>Alphaproteobacteria</taxon>
        <taxon>Caulobacterales</taxon>
        <taxon>Caulobacteraceae</taxon>
        <taxon>Phenylobacterium</taxon>
    </lineage>
</organism>
<dbReference type="InterPro" id="IPR008272">
    <property type="entry name" value="HB-CoA_thioesterase_AS"/>
</dbReference>
<accession>A0A328APR3</accession>
<dbReference type="RefSeq" id="WP_111513422.1">
    <property type="nucleotide sequence ID" value="NZ_QFYR01000001.1"/>
</dbReference>
<dbReference type="GO" id="GO:0047617">
    <property type="term" value="F:fatty acyl-CoA hydrolase activity"/>
    <property type="evidence" value="ECO:0007669"/>
    <property type="project" value="TreeGrafter"/>
</dbReference>
<dbReference type="PANTHER" id="PTHR31793:SF37">
    <property type="entry name" value="ACYL-COA THIOESTER HYDROLASE YBGC"/>
    <property type="match status" value="1"/>
</dbReference>
<evidence type="ECO:0000313" key="3">
    <source>
        <dbReference type="EMBL" id="RAK56970.1"/>
    </source>
</evidence>
<sequence length="148" mass="16457">MSVEPSSGRIEGREHALPVRVYYEDTDFTGVVYHGAYVRFFERGRTEALRSLGVVHAELLAGDNPIAFAVTKLSVEFRRAGRIDDALEVRTSFSGARGPRLFIRQRIVRGDEPIAEAEVEVVCIDLAGRPKRPPAGMLQAMEPLFTRA</sequence>